<name>A0A6H5GM11_9HEMI</name>
<dbReference type="Proteomes" id="UP000479000">
    <property type="component" value="Unassembled WGS sequence"/>
</dbReference>
<evidence type="ECO:0000313" key="1">
    <source>
        <dbReference type="EMBL" id="CAB0004115.1"/>
    </source>
</evidence>
<proteinExistence type="predicted"/>
<sequence>MENDSDGSLIDNNATGIISADKNLTLNIVNNFTNNGIISSLGDAAVNVLNGVINNTNTLSSGKVLGVTALNGVENSKDISAK</sequence>
<protein>
    <submittedName>
        <fullName evidence="1">Uncharacterized protein</fullName>
    </submittedName>
</protein>
<dbReference type="AlphaFoldDB" id="A0A6H5GM11"/>
<dbReference type="EMBL" id="CADCXU010014465">
    <property type="protein sequence ID" value="CAB0004115.1"/>
    <property type="molecule type" value="Genomic_DNA"/>
</dbReference>
<keyword evidence="2" id="KW-1185">Reference proteome</keyword>
<evidence type="ECO:0000313" key="2">
    <source>
        <dbReference type="Proteomes" id="UP000479000"/>
    </source>
</evidence>
<organism evidence="1 2">
    <name type="scientific">Nesidiocoris tenuis</name>
    <dbReference type="NCBI Taxonomy" id="355587"/>
    <lineage>
        <taxon>Eukaryota</taxon>
        <taxon>Metazoa</taxon>
        <taxon>Ecdysozoa</taxon>
        <taxon>Arthropoda</taxon>
        <taxon>Hexapoda</taxon>
        <taxon>Insecta</taxon>
        <taxon>Pterygota</taxon>
        <taxon>Neoptera</taxon>
        <taxon>Paraneoptera</taxon>
        <taxon>Hemiptera</taxon>
        <taxon>Heteroptera</taxon>
        <taxon>Panheteroptera</taxon>
        <taxon>Cimicomorpha</taxon>
        <taxon>Miridae</taxon>
        <taxon>Dicyphina</taxon>
        <taxon>Nesidiocoris</taxon>
    </lineage>
</organism>
<gene>
    <name evidence="1" type="ORF">NTEN_LOCUS9592</name>
</gene>
<feature type="non-terminal residue" evidence="1">
    <location>
        <position position="82"/>
    </location>
</feature>
<reference evidence="1 2" key="1">
    <citation type="submission" date="2020-02" db="EMBL/GenBank/DDBJ databases">
        <authorList>
            <person name="Ferguson B K."/>
        </authorList>
    </citation>
    <scope>NUCLEOTIDE SEQUENCE [LARGE SCALE GENOMIC DNA]</scope>
</reference>
<accession>A0A6H5GM11</accession>